<dbReference type="EMBL" id="JAHMHR010000010">
    <property type="protein sequence ID" value="KAK1688951.1"/>
    <property type="molecule type" value="Genomic_DNA"/>
</dbReference>
<dbReference type="AlphaFoldDB" id="A0AAJ0AU08"/>
<organism evidence="1 2">
    <name type="scientific">Colletotrichum godetiae</name>
    <dbReference type="NCBI Taxonomy" id="1209918"/>
    <lineage>
        <taxon>Eukaryota</taxon>
        <taxon>Fungi</taxon>
        <taxon>Dikarya</taxon>
        <taxon>Ascomycota</taxon>
        <taxon>Pezizomycotina</taxon>
        <taxon>Sordariomycetes</taxon>
        <taxon>Hypocreomycetidae</taxon>
        <taxon>Glomerellales</taxon>
        <taxon>Glomerellaceae</taxon>
        <taxon>Colletotrichum</taxon>
        <taxon>Colletotrichum acutatum species complex</taxon>
    </lineage>
</organism>
<comment type="caution">
    <text evidence="1">The sequence shown here is derived from an EMBL/GenBank/DDBJ whole genome shotgun (WGS) entry which is preliminary data.</text>
</comment>
<sequence>MAKAMELDPSQCKAGLWMTDTPRDLSWCRDCHRPDKASTSSPSDMTLTPSWSWPEIRSTVTWLDANELKWNDYTLEVVKCIEVRQLVVKRHILDVLWDGRVMVLARSRDEADRAALAASSPAARWRSRSPSSIPQTEVVWDESLQPKRQRMRCLEIRSNVVLGRSYGIVLTCDGSSTSRRLGYFKFLHEEVDWHWLHQKRRRLIVLN</sequence>
<dbReference type="RefSeq" id="XP_060432646.1">
    <property type="nucleotide sequence ID" value="XM_060574338.1"/>
</dbReference>
<keyword evidence="2" id="KW-1185">Reference proteome</keyword>
<evidence type="ECO:0000313" key="2">
    <source>
        <dbReference type="Proteomes" id="UP001224890"/>
    </source>
</evidence>
<protein>
    <submittedName>
        <fullName evidence="1">Uncharacterized protein</fullName>
    </submittedName>
</protein>
<proteinExistence type="predicted"/>
<name>A0AAJ0AU08_9PEZI</name>
<evidence type="ECO:0000313" key="1">
    <source>
        <dbReference type="EMBL" id="KAK1688951.1"/>
    </source>
</evidence>
<dbReference type="GeneID" id="85458864"/>
<dbReference type="Proteomes" id="UP001224890">
    <property type="component" value="Unassembled WGS sequence"/>
</dbReference>
<gene>
    <name evidence="1" type="ORF">BDP55DRAFT_655662</name>
</gene>
<accession>A0AAJ0AU08</accession>
<reference evidence="1" key="1">
    <citation type="submission" date="2021-06" db="EMBL/GenBank/DDBJ databases">
        <title>Comparative genomics, transcriptomics and evolutionary studies reveal genomic signatures of adaptation to plant cell wall in hemibiotrophic fungi.</title>
        <authorList>
            <consortium name="DOE Joint Genome Institute"/>
            <person name="Baroncelli R."/>
            <person name="Diaz J.F."/>
            <person name="Benocci T."/>
            <person name="Peng M."/>
            <person name="Battaglia E."/>
            <person name="Haridas S."/>
            <person name="Andreopoulos W."/>
            <person name="Labutti K."/>
            <person name="Pangilinan J."/>
            <person name="Floch G.L."/>
            <person name="Makela M.R."/>
            <person name="Henrissat B."/>
            <person name="Grigoriev I.V."/>
            <person name="Crouch J.A."/>
            <person name="De Vries R.P."/>
            <person name="Sukno S.A."/>
            <person name="Thon M.R."/>
        </authorList>
    </citation>
    <scope>NUCLEOTIDE SEQUENCE</scope>
    <source>
        <strain evidence="1">CBS 193.32</strain>
    </source>
</reference>